<dbReference type="PROSITE" id="PS50023">
    <property type="entry name" value="LIM_DOMAIN_2"/>
    <property type="match status" value="2"/>
</dbReference>
<name>A0A1X6MXG4_9APHY</name>
<keyword evidence="2" id="KW-0677">Repeat</keyword>
<dbReference type="PANTHER" id="PTHR24207">
    <property type="entry name" value="ZYX102 PROTEIN"/>
    <property type="match status" value="1"/>
</dbReference>
<dbReference type="SMART" id="SM00132">
    <property type="entry name" value="LIM"/>
    <property type="match status" value="3"/>
</dbReference>
<dbReference type="GO" id="GO:0046872">
    <property type="term" value="F:metal ion binding"/>
    <property type="evidence" value="ECO:0007669"/>
    <property type="project" value="UniProtKB-KW"/>
</dbReference>
<feature type="compositionally biased region" description="Low complexity" evidence="6">
    <location>
        <begin position="523"/>
        <end position="555"/>
    </location>
</feature>
<organism evidence="8 9">
    <name type="scientific">Postia placenta MAD-698-R-SB12</name>
    <dbReference type="NCBI Taxonomy" id="670580"/>
    <lineage>
        <taxon>Eukaryota</taxon>
        <taxon>Fungi</taxon>
        <taxon>Dikarya</taxon>
        <taxon>Basidiomycota</taxon>
        <taxon>Agaricomycotina</taxon>
        <taxon>Agaricomycetes</taxon>
        <taxon>Polyporales</taxon>
        <taxon>Adustoporiaceae</taxon>
        <taxon>Rhodonia</taxon>
    </lineage>
</organism>
<dbReference type="AlphaFoldDB" id="A0A1X6MXG4"/>
<feature type="compositionally biased region" description="Acidic residues" evidence="6">
    <location>
        <begin position="609"/>
        <end position="619"/>
    </location>
</feature>
<dbReference type="PANTHER" id="PTHR24207:SF2">
    <property type="entry name" value="ZYX102 PROTEIN"/>
    <property type="match status" value="1"/>
</dbReference>
<dbReference type="EMBL" id="KZ110599">
    <property type="protein sequence ID" value="OSX61065.1"/>
    <property type="molecule type" value="Genomic_DNA"/>
</dbReference>
<feature type="domain" description="LIM zinc-binding" evidence="7">
    <location>
        <begin position="682"/>
        <end position="741"/>
    </location>
</feature>
<evidence type="ECO:0000256" key="3">
    <source>
        <dbReference type="ARBA" id="ARBA00022833"/>
    </source>
</evidence>
<feature type="domain" description="LIM zinc-binding" evidence="7">
    <location>
        <begin position="832"/>
        <end position="893"/>
    </location>
</feature>
<evidence type="ECO:0000313" key="9">
    <source>
        <dbReference type="Proteomes" id="UP000194127"/>
    </source>
</evidence>
<keyword evidence="9" id="KW-1185">Reference proteome</keyword>
<dbReference type="OrthoDB" id="15567at2759"/>
<keyword evidence="4 5" id="KW-0440">LIM domain</keyword>
<dbReference type="RefSeq" id="XP_024337859.1">
    <property type="nucleotide sequence ID" value="XM_024485929.1"/>
</dbReference>
<dbReference type="STRING" id="670580.A0A1X6MXG4"/>
<evidence type="ECO:0000256" key="1">
    <source>
        <dbReference type="ARBA" id="ARBA00022723"/>
    </source>
</evidence>
<dbReference type="Pfam" id="PF00412">
    <property type="entry name" value="LIM"/>
    <property type="match status" value="2"/>
</dbReference>
<feature type="compositionally biased region" description="Low complexity" evidence="6">
    <location>
        <begin position="492"/>
        <end position="515"/>
    </location>
</feature>
<dbReference type="PROSITE" id="PS00478">
    <property type="entry name" value="LIM_DOMAIN_1"/>
    <property type="match status" value="1"/>
</dbReference>
<dbReference type="CDD" id="cd08368">
    <property type="entry name" value="LIM"/>
    <property type="match status" value="3"/>
</dbReference>
<feature type="compositionally biased region" description="Low complexity" evidence="6">
    <location>
        <begin position="201"/>
        <end position="213"/>
    </location>
</feature>
<sequence>MTRVAMRTETHRPRVIPYQSRRLLLPHLDRLLRTHPGRNISQPTATTAPQSLTRTTSPHTPPHGVCFISPDCQAEPRHTNVAAFVAAEVYNLARSPSPSKIDRNEVQQPSLSEIAPMGQKFVPHWRRALPTPGHPAGSPPVPLQPQQVERRSTVSGPVPPPIAQRQGNAIRPLPQSPAMPGAGHGRSSSSSVHPLPPLPSAAPQTPAQSNSPPRRLPQPNIPRAARPGSSSTINSGTDSTDSEDLASHVLLSRPQTRPPVNGQRNGRQSPQYGILDMPSRMQSSANGSAEAQSVTLRLASMSVQDDQHGQTRDDTVLPNPGEQSSRPPSRTHGYSQSVPNASSVVLPHPMPPMTRTYAQSGATRWPAGLPPLPKAPASNDGGGDDPSRRPGIFGRSTPTAGHRPPILDLSLDDAPPPSLRRSPSPARSAAQSAPRHEPPSPFDPYRNAPASRSTGGRPQPASIRTQALNGTSGGPVFSTRHELPSPSRSRAESPVSATTPSSAVSAASAFTLSAFPRPPSSTPPSSRSSSSPRDPQSAGSAVSPLSAVSPASANSTSSAFTLSSFPQPPSQVPSDHTFGRRIVGPSDQDRRDGGGFRQAIPKISFPASGDDDDSEESDSDFGPVISVSGPGDHEPSIPSISIGPVDDTPDGLPQFSLTDETTKHPEEHVTPLLRAIRKGPGLTCGGCGGAIVGRTVSAMGARWHPGCFRCCVCNELLEHLSSYEHEGRAYCGLDYHERFAPRCYHCKTVIVDERFITLDDPELGKRTYHDMHFFCAECGDPFLAPSASSRAPAGGQTFSGDGIFSGGEDDVGFTVYRGHPYCEACHVRLRLPKCKRCKKAIRDGKRAVEALGGKWCWECFVCASCERPFDNPAFFQRDGKPFCEHCFSIMIKNEM</sequence>
<feature type="compositionally biased region" description="Basic and acidic residues" evidence="6">
    <location>
        <begin position="305"/>
        <end position="315"/>
    </location>
</feature>
<proteinExistence type="predicted"/>
<dbReference type="SUPFAM" id="SSF57716">
    <property type="entry name" value="Glucocorticoid receptor-like (DNA-binding domain)"/>
    <property type="match status" value="4"/>
</dbReference>
<evidence type="ECO:0000313" key="8">
    <source>
        <dbReference type="EMBL" id="OSX61065.1"/>
    </source>
</evidence>
<accession>A0A1X6MXG4</accession>
<dbReference type="Proteomes" id="UP000194127">
    <property type="component" value="Unassembled WGS sequence"/>
</dbReference>
<feature type="compositionally biased region" description="Polar residues" evidence="6">
    <location>
        <begin position="450"/>
        <end position="470"/>
    </location>
</feature>
<evidence type="ECO:0000256" key="6">
    <source>
        <dbReference type="SAM" id="MobiDB-lite"/>
    </source>
</evidence>
<dbReference type="InterPro" id="IPR001781">
    <property type="entry name" value="Znf_LIM"/>
</dbReference>
<evidence type="ECO:0000259" key="7">
    <source>
        <dbReference type="PROSITE" id="PS50023"/>
    </source>
</evidence>
<dbReference type="Gene3D" id="2.10.110.10">
    <property type="entry name" value="Cysteine Rich Protein"/>
    <property type="match status" value="3"/>
</dbReference>
<gene>
    <name evidence="8" type="ORF">POSPLADRAFT_1146422</name>
</gene>
<evidence type="ECO:0000256" key="4">
    <source>
        <dbReference type="ARBA" id="ARBA00023038"/>
    </source>
</evidence>
<feature type="compositionally biased region" description="Polar residues" evidence="6">
    <location>
        <begin position="280"/>
        <end position="295"/>
    </location>
</feature>
<feature type="region of interest" description="Disordered" evidence="6">
    <location>
        <begin position="125"/>
        <end position="666"/>
    </location>
</feature>
<keyword evidence="3 5" id="KW-0862">Zinc</keyword>
<dbReference type="GO" id="GO:0030695">
    <property type="term" value="F:GTPase regulator activity"/>
    <property type="evidence" value="ECO:0007669"/>
    <property type="project" value="UniProtKB-ARBA"/>
</dbReference>
<feature type="compositionally biased region" description="Polar residues" evidence="6">
    <location>
        <begin position="228"/>
        <end position="239"/>
    </location>
</feature>
<feature type="compositionally biased region" description="Polar residues" evidence="6">
    <location>
        <begin position="39"/>
        <end position="58"/>
    </location>
</feature>
<evidence type="ECO:0000256" key="5">
    <source>
        <dbReference type="PROSITE-ProRule" id="PRU00125"/>
    </source>
</evidence>
<reference evidence="8 9" key="1">
    <citation type="submission" date="2017-04" db="EMBL/GenBank/DDBJ databases">
        <title>Genome Sequence of the Model Brown-Rot Fungus Postia placenta SB12.</title>
        <authorList>
            <consortium name="DOE Joint Genome Institute"/>
            <person name="Gaskell J."/>
            <person name="Kersten P."/>
            <person name="Larrondo L.F."/>
            <person name="Canessa P."/>
            <person name="Martinez D."/>
            <person name="Hibbett D."/>
            <person name="Schmoll M."/>
            <person name="Kubicek C.P."/>
            <person name="Martinez A.T."/>
            <person name="Yadav J."/>
            <person name="Master E."/>
            <person name="Magnuson J.K."/>
            <person name="James T."/>
            <person name="Yaver D."/>
            <person name="Berka R."/>
            <person name="Labutti K."/>
            <person name="Lipzen A."/>
            <person name="Aerts A."/>
            <person name="Barry K."/>
            <person name="Henrissat B."/>
            <person name="Blanchette R."/>
            <person name="Grigoriev I."/>
            <person name="Cullen D."/>
        </authorList>
    </citation>
    <scope>NUCLEOTIDE SEQUENCE [LARGE SCALE GENOMIC DNA]</scope>
    <source>
        <strain evidence="8 9">MAD-698-R-SB12</strain>
    </source>
</reference>
<feature type="region of interest" description="Disordered" evidence="6">
    <location>
        <begin position="34"/>
        <end position="61"/>
    </location>
</feature>
<protein>
    <recommendedName>
        <fullName evidence="7">LIM zinc-binding domain-containing protein</fullName>
    </recommendedName>
</protein>
<feature type="compositionally biased region" description="Low complexity" evidence="6">
    <location>
        <begin position="419"/>
        <end position="433"/>
    </location>
</feature>
<evidence type="ECO:0000256" key="2">
    <source>
        <dbReference type="ARBA" id="ARBA00022737"/>
    </source>
</evidence>
<feature type="compositionally biased region" description="Polar residues" evidence="6">
    <location>
        <begin position="262"/>
        <end position="271"/>
    </location>
</feature>
<dbReference type="GeneID" id="36330878"/>
<feature type="compositionally biased region" description="Polar residues" evidence="6">
    <location>
        <begin position="321"/>
        <end position="343"/>
    </location>
</feature>
<keyword evidence="1 5" id="KW-0479">Metal-binding</keyword>